<name>A0A1X2H3P1_SYNRA</name>
<protein>
    <submittedName>
        <fullName evidence="1">Uncharacterized protein</fullName>
    </submittedName>
</protein>
<dbReference type="AlphaFoldDB" id="A0A1X2H3P1"/>
<keyword evidence="2" id="KW-1185">Reference proteome</keyword>
<sequence length="71" mass="8277">MNVSYTYAWHTNHALYHTRTRTPLSPCAGSPADRNCPCVHVVLLCSLFMLINAYHDQKSKEVDVQRIWRQM</sequence>
<accession>A0A1X2H3P1</accession>
<reference evidence="1 2" key="1">
    <citation type="submission" date="2016-07" db="EMBL/GenBank/DDBJ databases">
        <title>Pervasive Adenine N6-methylation of Active Genes in Fungi.</title>
        <authorList>
            <consortium name="DOE Joint Genome Institute"/>
            <person name="Mondo S.J."/>
            <person name="Dannebaum R.O."/>
            <person name="Kuo R.C."/>
            <person name="Labutti K."/>
            <person name="Haridas S."/>
            <person name="Kuo A."/>
            <person name="Salamov A."/>
            <person name="Ahrendt S.R."/>
            <person name="Lipzen A."/>
            <person name="Sullivan W."/>
            <person name="Andreopoulos W.B."/>
            <person name="Clum A."/>
            <person name="Lindquist E."/>
            <person name="Daum C."/>
            <person name="Ramamoorthy G.K."/>
            <person name="Gryganskyi A."/>
            <person name="Culley D."/>
            <person name="Magnuson J.K."/>
            <person name="James T.Y."/>
            <person name="O'Malley M.A."/>
            <person name="Stajich J.E."/>
            <person name="Spatafora J.W."/>
            <person name="Visel A."/>
            <person name="Grigoriev I.V."/>
        </authorList>
    </citation>
    <scope>NUCLEOTIDE SEQUENCE [LARGE SCALE GENOMIC DNA]</scope>
    <source>
        <strain evidence="1 2">NRRL 2496</strain>
    </source>
</reference>
<proteinExistence type="predicted"/>
<dbReference type="Proteomes" id="UP000242180">
    <property type="component" value="Unassembled WGS sequence"/>
</dbReference>
<dbReference type="EMBL" id="MCGN01000009">
    <property type="protein sequence ID" value="ORY93016.1"/>
    <property type="molecule type" value="Genomic_DNA"/>
</dbReference>
<dbReference type="InParanoid" id="A0A1X2H3P1"/>
<evidence type="ECO:0000313" key="1">
    <source>
        <dbReference type="EMBL" id="ORY93016.1"/>
    </source>
</evidence>
<feature type="non-terminal residue" evidence="1">
    <location>
        <position position="71"/>
    </location>
</feature>
<organism evidence="1 2">
    <name type="scientific">Syncephalastrum racemosum</name>
    <name type="common">Filamentous fungus</name>
    <dbReference type="NCBI Taxonomy" id="13706"/>
    <lineage>
        <taxon>Eukaryota</taxon>
        <taxon>Fungi</taxon>
        <taxon>Fungi incertae sedis</taxon>
        <taxon>Mucoromycota</taxon>
        <taxon>Mucoromycotina</taxon>
        <taxon>Mucoromycetes</taxon>
        <taxon>Mucorales</taxon>
        <taxon>Syncephalastraceae</taxon>
        <taxon>Syncephalastrum</taxon>
    </lineage>
</organism>
<gene>
    <name evidence="1" type="ORF">BCR43DRAFT_496191</name>
</gene>
<comment type="caution">
    <text evidence="1">The sequence shown here is derived from an EMBL/GenBank/DDBJ whole genome shotgun (WGS) entry which is preliminary data.</text>
</comment>
<evidence type="ECO:0000313" key="2">
    <source>
        <dbReference type="Proteomes" id="UP000242180"/>
    </source>
</evidence>